<accession>A0A2T4LJN8</accession>
<dbReference type="Proteomes" id="UP000241208">
    <property type="component" value="Unassembled WGS sequence"/>
</dbReference>
<dbReference type="AlphaFoldDB" id="A0A2T4LJN8"/>
<feature type="non-terminal residue" evidence="2">
    <location>
        <position position="114"/>
    </location>
</feature>
<dbReference type="EMBL" id="PYZR01000658">
    <property type="protein sequence ID" value="PTF50932.1"/>
    <property type="molecule type" value="Genomic_DNA"/>
</dbReference>
<dbReference type="InterPro" id="IPR010158">
    <property type="entry name" value="Amidase_Cbmase"/>
</dbReference>
<evidence type="ECO:0000313" key="2">
    <source>
        <dbReference type="EMBL" id="PTF50932.1"/>
    </source>
</evidence>
<dbReference type="Gene3D" id="3.40.630.10">
    <property type="entry name" value="Zn peptidases"/>
    <property type="match status" value="1"/>
</dbReference>
<proteinExistence type="predicted"/>
<reference evidence="2 3" key="1">
    <citation type="journal article" date="2016" name="Front. Microbiol.">
        <title>Comprehensive Phylogenetic Analysis of Bovine Non-aureus Staphylococci Species Based on Whole-Genome Sequencing.</title>
        <authorList>
            <person name="Naushad S."/>
            <person name="Barkema H.W."/>
            <person name="Luby C."/>
            <person name="Condas L.A."/>
            <person name="Nobrega D.B."/>
            <person name="Carson D.A."/>
            <person name="De Buck J."/>
        </authorList>
    </citation>
    <scope>NUCLEOTIDE SEQUENCE [LARGE SCALE GENOMIC DNA]</scope>
    <source>
        <strain evidence="2 3">SNUC 3829</strain>
    </source>
</reference>
<dbReference type="SUPFAM" id="SSF53187">
    <property type="entry name" value="Zn-dependent exopeptidases"/>
    <property type="match status" value="1"/>
</dbReference>
<comment type="caution">
    <text evidence="2">The sequence shown here is derived from an EMBL/GenBank/DDBJ whole genome shotgun (WGS) entry which is preliminary data.</text>
</comment>
<sequence>MDIKSYFEALDKKFTAFGGLEGGGITRLLYSTEWSNAVQALKETLEQDGFEAEFDSIGNLKGKLVGSKYPEETIMSGSHIDTVVEGGHLDGQYGVLAALTAMQALKAEYGQPLR</sequence>
<name>A0A2T4LJN8_9STAP</name>
<evidence type="ECO:0000256" key="1">
    <source>
        <dbReference type="ARBA" id="ARBA00022801"/>
    </source>
</evidence>
<gene>
    <name evidence="2" type="ORF">BUY34_15235</name>
</gene>
<keyword evidence="1 2" id="KW-0378">Hydrolase</keyword>
<dbReference type="PANTHER" id="PTHR32494">
    <property type="entry name" value="ALLANTOATE DEIMINASE-RELATED"/>
    <property type="match status" value="1"/>
</dbReference>
<organism evidence="2 3">
    <name type="scientific">Staphylococcus cohnii</name>
    <dbReference type="NCBI Taxonomy" id="29382"/>
    <lineage>
        <taxon>Bacteria</taxon>
        <taxon>Bacillati</taxon>
        <taxon>Bacillota</taxon>
        <taxon>Bacilli</taxon>
        <taxon>Bacillales</taxon>
        <taxon>Staphylococcaceae</taxon>
        <taxon>Staphylococcus</taxon>
        <taxon>Staphylococcus cohnii species complex</taxon>
    </lineage>
</organism>
<protein>
    <submittedName>
        <fullName evidence="2">Allantoate amidohydrolase</fullName>
    </submittedName>
</protein>
<dbReference type="GO" id="GO:0016813">
    <property type="term" value="F:hydrolase activity, acting on carbon-nitrogen (but not peptide) bonds, in linear amidines"/>
    <property type="evidence" value="ECO:0007669"/>
    <property type="project" value="InterPro"/>
</dbReference>
<evidence type="ECO:0000313" key="3">
    <source>
        <dbReference type="Proteomes" id="UP000241208"/>
    </source>
</evidence>
<dbReference type="PANTHER" id="PTHR32494:SF5">
    <property type="entry name" value="ALLANTOATE AMIDOHYDROLASE"/>
    <property type="match status" value="1"/>
</dbReference>